<dbReference type="InterPro" id="IPR040608">
    <property type="entry name" value="Snf8/Vps36"/>
</dbReference>
<dbReference type="PANTHER" id="PTHR12806">
    <property type="entry name" value="EAP30 SUBUNIT OF ELL COMPLEX"/>
    <property type="match status" value="1"/>
</dbReference>
<evidence type="ECO:0000256" key="1">
    <source>
        <dbReference type="ARBA" id="ARBA00009834"/>
    </source>
</evidence>
<dbReference type="Pfam" id="PF04157">
    <property type="entry name" value="EAP30"/>
    <property type="match status" value="1"/>
</dbReference>
<dbReference type="GO" id="GO:0043328">
    <property type="term" value="P:protein transport to vacuole involved in ubiquitin-dependent protein catabolic process via the multivesicular body sorting pathway"/>
    <property type="evidence" value="ECO:0007669"/>
    <property type="project" value="TreeGrafter"/>
</dbReference>
<dbReference type="PANTHER" id="PTHR12806:SF0">
    <property type="entry name" value="VACUOLAR-SORTING PROTEIN SNF8"/>
    <property type="match status" value="1"/>
</dbReference>
<protein>
    <submittedName>
        <fullName evidence="2">Vacuolar protein sorting-associated protein SNF8</fullName>
    </submittedName>
</protein>
<dbReference type="InterPro" id="IPR036390">
    <property type="entry name" value="WH_DNA-bd_sf"/>
</dbReference>
<gene>
    <name evidence="2" type="primary">VPS22</name>
    <name evidence="2" type="ORF">HK099_004302</name>
</gene>
<evidence type="ECO:0000313" key="3">
    <source>
        <dbReference type="Proteomes" id="UP001211065"/>
    </source>
</evidence>
<comment type="similarity">
    <text evidence="1">Belongs to the SNF8 family.</text>
</comment>
<sequence length="194" mass="21854">MRRGAGISGIQKKQQTKTNFNKVAKSIQDNQIQLLQTQLSQFQINLEKFAAKHKNDIKKDPVFRAHFQQMCSKIGVDPLASNKGFWAEFLGVGDFYYELAVQVIQVCLATKASNGGLIEINELRSSVEKMRGNHLQSISNDDIIRSIKTLSPLVGKGCYTLIDVGDKTLIQSLPREFNMDYLKCLEVAEVQKFI</sequence>
<reference evidence="2" key="1">
    <citation type="submission" date="2020-05" db="EMBL/GenBank/DDBJ databases">
        <title>Phylogenomic resolution of chytrid fungi.</title>
        <authorList>
            <person name="Stajich J.E."/>
            <person name="Amses K."/>
            <person name="Simmons R."/>
            <person name="Seto K."/>
            <person name="Myers J."/>
            <person name="Bonds A."/>
            <person name="Quandt C.A."/>
            <person name="Barry K."/>
            <person name="Liu P."/>
            <person name="Grigoriev I."/>
            <person name="Longcore J.E."/>
            <person name="James T.Y."/>
        </authorList>
    </citation>
    <scope>NUCLEOTIDE SEQUENCE</scope>
    <source>
        <strain evidence="2">JEL0476</strain>
    </source>
</reference>
<dbReference type="Gene3D" id="1.10.10.10">
    <property type="entry name" value="Winged helix-like DNA-binding domain superfamily/Winged helix DNA-binding domain"/>
    <property type="match status" value="1"/>
</dbReference>
<dbReference type="InterPro" id="IPR016689">
    <property type="entry name" value="ESCRT-2_cplx_Snf8"/>
</dbReference>
<proteinExistence type="inferred from homology"/>
<dbReference type="Proteomes" id="UP001211065">
    <property type="component" value="Unassembled WGS sequence"/>
</dbReference>
<evidence type="ECO:0000313" key="2">
    <source>
        <dbReference type="EMBL" id="KAJ3228309.1"/>
    </source>
</evidence>
<dbReference type="AlphaFoldDB" id="A0AAD5U876"/>
<dbReference type="InterPro" id="IPR036388">
    <property type="entry name" value="WH-like_DNA-bd_sf"/>
</dbReference>
<dbReference type="Gene3D" id="6.10.140.180">
    <property type="match status" value="1"/>
</dbReference>
<organism evidence="2 3">
    <name type="scientific">Clydaea vesicula</name>
    <dbReference type="NCBI Taxonomy" id="447962"/>
    <lineage>
        <taxon>Eukaryota</taxon>
        <taxon>Fungi</taxon>
        <taxon>Fungi incertae sedis</taxon>
        <taxon>Chytridiomycota</taxon>
        <taxon>Chytridiomycota incertae sedis</taxon>
        <taxon>Chytridiomycetes</taxon>
        <taxon>Lobulomycetales</taxon>
        <taxon>Lobulomycetaceae</taxon>
        <taxon>Clydaea</taxon>
    </lineage>
</organism>
<comment type="caution">
    <text evidence="2">The sequence shown here is derived from an EMBL/GenBank/DDBJ whole genome shotgun (WGS) entry which is preliminary data.</text>
</comment>
<dbReference type="FunFam" id="1.10.10.10:FF:000085">
    <property type="entry name" value="Vacuolar-sorting protein SNF8"/>
    <property type="match status" value="1"/>
</dbReference>
<dbReference type="GO" id="GO:0000814">
    <property type="term" value="C:ESCRT II complex"/>
    <property type="evidence" value="ECO:0007669"/>
    <property type="project" value="InterPro"/>
</dbReference>
<dbReference type="EMBL" id="JADGJW010000003">
    <property type="protein sequence ID" value="KAJ3228309.1"/>
    <property type="molecule type" value="Genomic_DNA"/>
</dbReference>
<keyword evidence="3" id="KW-1185">Reference proteome</keyword>
<name>A0AAD5U876_9FUNG</name>
<dbReference type="SUPFAM" id="SSF46785">
    <property type="entry name" value="Winged helix' DNA-binding domain"/>
    <property type="match status" value="1"/>
</dbReference>
<accession>A0AAD5U876</accession>